<evidence type="ECO:0000313" key="1">
    <source>
        <dbReference type="EMBL" id="TWH69721.1"/>
    </source>
</evidence>
<dbReference type="PROSITE" id="PS50231">
    <property type="entry name" value="RICIN_B_LECTIN"/>
    <property type="match status" value="1"/>
</dbReference>
<dbReference type="SUPFAM" id="SSF50370">
    <property type="entry name" value="Ricin B-like lectins"/>
    <property type="match status" value="1"/>
</dbReference>
<dbReference type="Gene3D" id="2.80.10.50">
    <property type="match status" value="1"/>
</dbReference>
<dbReference type="Proteomes" id="UP000319825">
    <property type="component" value="Unassembled WGS sequence"/>
</dbReference>
<dbReference type="OrthoDB" id="9802600at2"/>
<protein>
    <submittedName>
        <fullName evidence="1">Uncharacterized protein</fullName>
    </submittedName>
</protein>
<keyword evidence="2" id="KW-1185">Reference proteome</keyword>
<organism evidence="1 2">
    <name type="scientific">Micromonospora olivasterospora</name>
    <dbReference type="NCBI Taxonomy" id="1880"/>
    <lineage>
        <taxon>Bacteria</taxon>
        <taxon>Bacillati</taxon>
        <taxon>Actinomycetota</taxon>
        <taxon>Actinomycetes</taxon>
        <taxon>Micromonosporales</taxon>
        <taxon>Micromonosporaceae</taxon>
        <taxon>Micromonospora</taxon>
    </lineage>
</organism>
<dbReference type="AlphaFoldDB" id="A0A562IFC3"/>
<name>A0A562IFC3_MICOL</name>
<dbReference type="InterPro" id="IPR035992">
    <property type="entry name" value="Ricin_B-like_lectins"/>
</dbReference>
<evidence type="ECO:0000313" key="2">
    <source>
        <dbReference type="Proteomes" id="UP000319825"/>
    </source>
</evidence>
<reference evidence="1 2" key="1">
    <citation type="submission" date="2019-07" db="EMBL/GenBank/DDBJ databases">
        <title>R&amp;d 2014.</title>
        <authorList>
            <person name="Klenk H.-P."/>
        </authorList>
    </citation>
    <scope>NUCLEOTIDE SEQUENCE [LARGE SCALE GENOMIC DNA]</scope>
    <source>
        <strain evidence="1 2">DSM 43868</strain>
    </source>
</reference>
<accession>A0A562IFC3</accession>
<dbReference type="RefSeq" id="WP_145776203.1">
    <property type="nucleotide sequence ID" value="NZ_BAAATQ010000315.1"/>
</dbReference>
<comment type="caution">
    <text evidence="1">The sequence shown here is derived from an EMBL/GenBank/DDBJ whole genome shotgun (WGS) entry which is preliminary data.</text>
</comment>
<gene>
    <name evidence="1" type="ORF">JD77_04735</name>
</gene>
<dbReference type="EMBL" id="VLKE01000001">
    <property type="protein sequence ID" value="TWH69721.1"/>
    <property type="molecule type" value="Genomic_DNA"/>
</dbReference>
<proteinExistence type="predicted"/>
<sequence length="51" mass="5547">MSTGAESGPASVHIAHNANRCVDVRDWVSGNGGRLQLWDCTGSANQKWSRY</sequence>